<comment type="caution">
    <text evidence="2">The sequence shown here is derived from an EMBL/GenBank/DDBJ whole genome shotgun (WGS) entry which is preliminary data.</text>
</comment>
<dbReference type="AlphaFoldDB" id="A0A101PD75"/>
<accession>A0A101PD75</accession>
<dbReference type="Gene3D" id="1.10.101.10">
    <property type="entry name" value="PGBD-like superfamily/PGBD"/>
    <property type="match status" value="1"/>
</dbReference>
<evidence type="ECO:0000313" key="3">
    <source>
        <dbReference type="Proteomes" id="UP000053127"/>
    </source>
</evidence>
<dbReference type="InterPro" id="IPR002477">
    <property type="entry name" value="Peptidoglycan-bd-like"/>
</dbReference>
<reference evidence="2 3" key="1">
    <citation type="submission" date="2015-10" db="EMBL/GenBank/DDBJ databases">
        <title>Draft genome sequence of Streptomyces yokosukanensis DSM 40224, type strain for the species Streptomyces yokosukanensis.</title>
        <authorList>
            <person name="Ruckert C."/>
            <person name="Winkler A."/>
            <person name="Kalinowski J."/>
            <person name="Kampfer P."/>
            <person name="Glaeser S."/>
        </authorList>
    </citation>
    <scope>NUCLEOTIDE SEQUENCE [LARGE SCALE GENOMIC DNA]</scope>
    <source>
        <strain evidence="2 3">DSM 40224</strain>
    </source>
</reference>
<protein>
    <recommendedName>
        <fullName evidence="1">Peptidoglycan binding-like domain-containing protein</fullName>
    </recommendedName>
</protein>
<dbReference type="SUPFAM" id="SSF50494">
    <property type="entry name" value="Trypsin-like serine proteases"/>
    <property type="match status" value="1"/>
</dbReference>
<evidence type="ECO:0000313" key="2">
    <source>
        <dbReference type="EMBL" id="KUN09397.1"/>
    </source>
</evidence>
<gene>
    <name evidence="2" type="ORF">AQI95_06210</name>
</gene>
<organism evidence="2 3">
    <name type="scientific">Streptomyces yokosukanensis</name>
    <dbReference type="NCBI Taxonomy" id="67386"/>
    <lineage>
        <taxon>Bacteria</taxon>
        <taxon>Bacillati</taxon>
        <taxon>Actinomycetota</taxon>
        <taxon>Actinomycetes</taxon>
        <taxon>Kitasatosporales</taxon>
        <taxon>Streptomycetaceae</taxon>
        <taxon>Streptomyces</taxon>
    </lineage>
</organism>
<dbReference type="InterPro" id="IPR036366">
    <property type="entry name" value="PGBDSf"/>
</dbReference>
<dbReference type="EMBL" id="LMWN01000006">
    <property type="protein sequence ID" value="KUN09397.1"/>
    <property type="molecule type" value="Genomic_DNA"/>
</dbReference>
<evidence type="ECO:0000259" key="1">
    <source>
        <dbReference type="Pfam" id="PF01471"/>
    </source>
</evidence>
<dbReference type="Proteomes" id="UP000053127">
    <property type="component" value="Unassembled WGS sequence"/>
</dbReference>
<feature type="domain" description="Peptidoglycan binding-like" evidence="1">
    <location>
        <begin position="355"/>
        <end position="411"/>
    </location>
</feature>
<dbReference type="Gene3D" id="2.40.10.120">
    <property type="match status" value="1"/>
</dbReference>
<dbReference type="InterPro" id="IPR009003">
    <property type="entry name" value="Peptidase_S1_PA"/>
</dbReference>
<dbReference type="STRING" id="67386.AQI95_06210"/>
<sequence length="425" mass="45866">MRADTVLTAAHVVAGAQRIHVRSEKDGAVLWDTEATVAWSDETIDVAVLALSAPPKSLGRIRAAEFGAVRDRDAGLTCSALGFPLFKRRQDAAGMYRDSFHARGGIALLTGRREGVLEFRVQQPEQDPDPHRSPWEGMSGAAVWAHGRIIGLITAHHRQEGLGSLTISRADRWAKQVLGEAGPAALDRAGLRPPLPFVVPVWRNRKVLIGSSVVLATAAATAWWLARPEPLHLEMVGTCTRADQTLVNRSSGFTPGGRYTDEVIAPDGSTPQNVSTTGTVNNDGSLKLAWPCSGTDQRGTYRVRVTDGATGRHTGWTTFNVKYVPPYRCRFHQRDGLWYAGISDTQDSVRGPGSRGTEVAEAQCLLQRLGYELGTAGVDGRYGTNTQRAVISLQSKEGSAPDGILGARTWHSLRTTVPPAEPATQ</sequence>
<dbReference type="Pfam" id="PF01471">
    <property type="entry name" value="PG_binding_1"/>
    <property type="match status" value="1"/>
</dbReference>
<keyword evidence="3" id="KW-1185">Reference proteome</keyword>
<dbReference type="SUPFAM" id="SSF47090">
    <property type="entry name" value="PGBD-like"/>
    <property type="match status" value="1"/>
</dbReference>
<name>A0A101PD75_9ACTN</name>
<proteinExistence type="predicted"/>
<dbReference type="Pfam" id="PF13365">
    <property type="entry name" value="Trypsin_2"/>
    <property type="match status" value="1"/>
</dbReference>
<dbReference type="InterPro" id="IPR036365">
    <property type="entry name" value="PGBD-like_sf"/>
</dbReference>